<organism evidence="1 2">
    <name type="scientific">Nocardia rhizosphaerae</name>
    <dbReference type="NCBI Taxonomy" id="1691571"/>
    <lineage>
        <taxon>Bacteria</taxon>
        <taxon>Bacillati</taxon>
        <taxon>Actinomycetota</taxon>
        <taxon>Actinomycetes</taxon>
        <taxon>Mycobacteriales</taxon>
        <taxon>Nocardiaceae</taxon>
        <taxon>Nocardia</taxon>
    </lineage>
</organism>
<dbReference type="Proteomes" id="UP001595767">
    <property type="component" value="Unassembled WGS sequence"/>
</dbReference>
<keyword evidence="2" id="KW-1185">Reference proteome</keyword>
<dbReference type="RefSeq" id="WP_378552816.1">
    <property type="nucleotide sequence ID" value="NZ_JBHSBA010000014.1"/>
</dbReference>
<protein>
    <recommendedName>
        <fullName evidence="3">N-acetyltransferase domain-containing protein</fullName>
    </recommendedName>
</protein>
<evidence type="ECO:0008006" key="3">
    <source>
        <dbReference type="Google" id="ProtNLM"/>
    </source>
</evidence>
<name>A0ABV8LAN9_9NOCA</name>
<reference evidence="2" key="1">
    <citation type="journal article" date="2019" name="Int. J. Syst. Evol. Microbiol.">
        <title>The Global Catalogue of Microorganisms (GCM) 10K type strain sequencing project: providing services to taxonomists for standard genome sequencing and annotation.</title>
        <authorList>
            <consortium name="The Broad Institute Genomics Platform"/>
            <consortium name="The Broad Institute Genome Sequencing Center for Infectious Disease"/>
            <person name="Wu L."/>
            <person name="Ma J."/>
        </authorList>
    </citation>
    <scope>NUCLEOTIDE SEQUENCE [LARGE SCALE GENOMIC DNA]</scope>
    <source>
        <strain evidence="2">CGMCC 4.7204</strain>
    </source>
</reference>
<gene>
    <name evidence="1" type="ORF">ACFOW8_21120</name>
</gene>
<evidence type="ECO:0000313" key="2">
    <source>
        <dbReference type="Proteomes" id="UP001595767"/>
    </source>
</evidence>
<accession>A0ABV8LAN9</accession>
<evidence type="ECO:0000313" key="1">
    <source>
        <dbReference type="EMBL" id="MFC4127434.1"/>
    </source>
</evidence>
<sequence>MTVQAQAPALSASICITPCELDQARAFRSNVFRSRRNIGFDAGLERRRDADAIMVIVVRHAGRLVATLRTTAFPCVRSTITPRPELDELGVDSEVGRLAAVADPSRARFALTAMVLGAMWMRDFSSHRTYVAHAHPYLIDSYRAVGAFDTGLRQQVAGRDTDYRLVVGSYADCARMGMELLGLAEYQAGDLLKR</sequence>
<dbReference type="EMBL" id="JBHSBA010000014">
    <property type="protein sequence ID" value="MFC4127434.1"/>
    <property type="molecule type" value="Genomic_DNA"/>
</dbReference>
<comment type="caution">
    <text evidence="1">The sequence shown here is derived from an EMBL/GenBank/DDBJ whole genome shotgun (WGS) entry which is preliminary data.</text>
</comment>
<dbReference type="InterPro" id="IPR016181">
    <property type="entry name" value="Acyl_CoA_acyltransferase"/>
</dbReference>
<dbReference type="SUPFAM" id="SSF55729">
    <property type="entry name" value="Acyl-CoA N-acyltransferases (Nat)"/>
    <property type="match status" value="1"/>
</dbReference>
<proteinExistence type="predicted"/>